<dbReference type="PANTHER" id="PTHR35176:SF6">
    <property type="entry name" value="HEME OXYGENASE HI_0854-RELATED"/>
    <property type="match status" value="1"/>
</dbReference>
<dbReference type="SUPFAM" id="SSF50475">
    <property type="entry name" value="FMN-binding split barrel"/>
    <property type="match status" value="1"/>
</dbReference>
<organism evidence="3 4">
    <name type="scientific">Streptodolium elevatio</name>
    <dbReference type="NCBI Taxonomy" id="3157996"/>
    <lineage>
        <taxon>Bacteria</taxon>
        <taxon>Bacillati</taxon>
        <taxon>Actinomycetota</taxon>
        <taxon>Actinomycetes</taxon>
        <taxon>Kitasatosporales</taxon>
        <taxon>Streptomycetaceae</taxon>
        <taxon>Streptodolium</taxon>
    </lineage>
</organism>
<protein>
    <submittedName>
        <fullName evidence="3">Pyridoxamine 5'-phosphate oxidase family protein</fullName>
    </submittedName>
</protein>
<dbReference type="Pfam" id="PF01243">
    <property type="entry name" value="PNPOx_N"/>
    <property type="match status" value="1"/>
</dbReference>
<comment type="caution">
    <text evidence="3">The sequence shown here is derived from an EMBL/GenBank/DDBJ whole genome shotgun (WGS) entry which is preliminary data.</text>
</comment>
<dbReference type="Proteomes" id="UP001551482">
    <property type="component" value="Unassembled WGS sequence"/>
</dbReference>
<evidence type="ECO:0000256" key="1">
    <source>
        <dbReference type="ARBA" id="ARBA00023002"/>
    </source>
</evidence>
<evidence type="ECO:0000313" key="3">
    <source>
        <dbReference type="EMBL" id="MEU8136826.1"/>
    </source>
</evidence>
<dbReference type="RefSeq" id="WP_358357805.1">
    <property type="nucleotide sequence ID" value="NZ_JBEZFP010000072.1"/>
</dbReference>
<name>A0ABV3DM44_9ACTN</name>
<accession>A0ABV3DM44</accession>
<sequence length="151" mass="17042">MGVRLSDDEAWDVLASSHTGVFTSLRADGFPVSLPVWFVVDGREVWIAGAASTYKFRRARRDDRVSFLVESGLKWSELRAVQFTGRAVLEPAPDWARVDALFDAKYRDFRTPRPDMPESARARYDAARALLRIRPDGGLLSWDNARLDGGR</sequence>
<evidence type="ECO:0000259" key="2">
    <source>
        <dbReference type="Pfam" id="PF01243"/>
    </source>
</evidence>
<dbReference type="InterPro" id="IPR011576">
    <property type="entry name" value="Pyridox_Oxase_N"/>
</dbReference>
<evidence type="ECO:0000313" key="4">
    <source>
        <dbReference type="Proteomes" id="UP001551482"/>
    </source>
</evidence>
<dbReference type="PANTHER" id="PTHR35176">
    <property type="entry name" value="HEME OXYGENASE HI_0854-RELATED"/>
    <property type="match status" value="1"/>
</dbReference>
<keyword evidence="1" id="KW-0560">Oxidoreductase</keyword>
<dbReference type="Gene3D" id="2.30.110.10">
    <property type="entry name" value="Electron Transport, Fmn-binding Protein, Chain A"/>
    <property type="match status" value="1"/>
</dbReference>
<proteinExistence type="predicted"/>
<reference evidence="3 4" key="1">
    <citation type="submission" date="2024-06" db="EMBL/GenBank/DDBJ databases">
        <title>The Natural Products Discovery Center: Release of the First 8490 Sequenced Strains for Exploring Actinobacteria Biosynthetic Diversity.</title>
        <authorList>
            <person name="Kalkreuter E."/>
            <person name="Kautsar S.A."/>
            <person name="Yang D."/>
            <person name="Bader C.D."/>
            <person name="Teijaro C.N."/>
            <person name="Fluegel L."/>
            <person name="Davis C.M."/>
            <person name="Simpson J.R."/>
            <person name="Lauterbach L."/>
            <person name="Steele A.D."/>
            <person name="Gui C."/>
            <person name="Meng S."/>
            <person name="Li G."/>
            <person name="Viehrig K."/>
            <person name="Ye F."/>
            <person name="Su P."/>
            <person name="Kiefer A.F."/>
            <person name="Nichols A."/>
            <person name="Cepeda A.J."/>
            <person name="Yan W."/>
            <person name="Fan B."/>
            <person name="Jiang Y."/>
            <person name="Adhikari A."/>
            <person name="Zheng C.-J."/>
            <person name="Schuster L."/>
            <person name="Cowan T.M."/>
            <person name="Smanski M.J."/>
            <person name="Chevrette M.G."/>
            <person name="De Carvalho L.P.S."/>
            <person name="Shen B."/>
        </authorList>
    </citation>
    <scope>NUCLEOTIDE SEQUENCE [LARGE SCALE GENOMIC DNA]</scope>
    <source>
        <strain evidence="3 4">NPDC048946</strain>
    </source>
</reference>
<feature type="domain" description="Pyridoxamine 5'-phosphate oxidase N-terminal" evidence="2">
    <location>
        <begin position="7"/>
        <end position="136"/>
    </location>
</feature>
<gene>
    <name evidence="3" type="ORF">AB0C36_25360</name>
</gene>
<dbReference type="InterPro" id="IPR052019">
    <property type="entry name" value="F420H2_bilvrd_red/Heme_oxyg"/>
</dbReference>
<dbReference type="InterPro" id="IPR012349">
    <property type="entry name" value="Split_barrel_FMN-bd"/>
</dbReference>
<keyword evidence="4" id="KW-1185">Reference proteome</keyword>
<dbReference type="EMBL" id="JBEZFP010000072">
    <property type="protein sequence ID" value="MEU8136826.1"/>
    <property type="molecule type" value="Genomic_DNA"/>
</dbReference>